<gene>
    <name evidence="2" type="ORF">ElyMa_000027600</name>
</gene>
<proteinExistence type="predicted"/>
<reference evidence="2 3" key="1">
    <citation type="journal article" date="2021" name="Elife">
        <title>Chloroplast acquisition without the gene transfer in kleptoplastic sea slugs, Plakobranchus ocellatus.</title>
        <authorList>
            <person name="Maeda T."/>
            <person name="Takahashi S."/>
            <person name="Yoshida T."/>
            <person name="Shimamura S."/>
            <person name="Takaki Y."/>
            <person name="Nagai Y."/>
            <person name="Toyoda A."/>
            <person name="Suzuki Y."/>
            <person name="Arimoto A."/>
            <person name="Ishii H."/>
            <person name="Satoh N."/>
            <person name="Nishiyama T."/>
            <person name="Hasebe M."/>
            <person name="Maruyama T."/>
            <person name="Minagawa J."/>
            <person name="Obokata J."/>
            <person name="Shigenobu S."/>
        </authorList>
    </citation>
    <scope>NUCLEOTIDE SEQUENCE [LARGE SCALE GENOMIC DNA]</scope>
</reference>
<feature type="compositionally biased region" description="Polar residues" evidence="1">
    <location>
        <begin position="32"/>
        <end position="44"/>
    </location>
</feature>
<sequence length="177" mass="19863">MIREPYSNAEGVTSQTVKQTTSEKVMAKKMTDSQPKSDTGSKTGSGALVEKPQSEDAWTKPTTVSQSEAKGGKKSMARATQTFKKPQVRGVRKKRSGEPTRRRRIKKVFAFSTQRDRPRMAMDHWRYQLGIEMTRVVDGYCGDLYPQLGYKTVTTQSELENTRKISLVGEPLVDGII</sequence>
<evidence type="ECO:0000313" key="3">
    <source>
        <dbReference type="Proteomes" id="UP000762676"/>
    </source>
</evidence>
<accession>A0AAV4ECS4</accession>
<evidence type="ECO:0000313" key="2">
    <source>
        <dbReference type="EMBL" id="GFR58368.1"/>
    </source>
</evidence>
<comment type="caution">
    <text evidence="2">The sequence shown here is derived from an EMBL/GenBank/DDBJ whole genome shotgun (WGS) entry which is preliminary data.</text>
</comment>
<feature type="region of interest" description="Disordered" evidence="1">
    <location>
        <begin position="1"/>
        <end position="102"/>
    </location>
</feature>
<feature type="compositionally biased region" description="Basic residues" evidence="1">
    <location>
        <begin position="86"/>
        <end position="102"/>
    </location>
</feature>
<dbReference type="Proteomes" id="UP000762676">
    <property type="component" value="Unassembled WGS sequence"/>
</dbReference>
<protein>
    <submittedName>
        <fullName evidence="2">Uncharacterized protein</fullName>
    </submittedName>
</protein>
<evidence type="ECO:0000256" key="1">
    <source>
        <dbReference type="SAM" id="MobiDB-lite"/>
    </source>
</evidence>
<dbReference type="EMBL" id="BMAT01000042">
    <property type="protein sequence ID" value="GFR58368.1"/>
    <property type="molecule type" value="Genomic_DNA"/>
</dbReference>
<name>A0AAV4ECS4_9GAST</name>
<feature type="compositionally biased region" description="Polar residues" evidence="1">
    <location>
        <begin position="10"/>
        <end position="23"/>
    </location>
</feature>
<organism evidence="2 3">
    <name type="scientific">Elysia marginata</name>
    <dbReference type="NCBI Taxonomy" id="1093978"/>
    <lineage>
        <taxon>Eukaryota</taxon>
        <taxon>Metazoa</taxon>
        <taxon>Spiralia</taxon>
        <taxon>Lophotrochozoa</taxon>
        <taxon>Mollusca</taxon>
        <taxon>Gastropoda</taxon>
        <taxon>Heterobranchia</taxon>
        <taxon>Euthyneura</taxon>
        <taxon>Panpulmonata</taxon>
        <taxon>Sacoglossa</taxon>
        <taxon>Placobranchoidea</taxon>
        <taxon>Plakobranchidae</taxon>
        <taxon>Elysia</taxon>
    </lineage>
</organism>
<keyword evidence="3" id="KW-1185">Reference proteome</keyword>
<dbReference type="AlphaFoldDB" id="A0AAV4ECS4"/>